<feature type="compositionally biased region" description="Polar residues" evidence="1">
    <location>
        <begin position="257"/>
        <end position="272"/>
    </location>
</feature>
<reference evidence="3 4" key="1">
    <citation type="journal article" date="2015" name="Genome Biol. Evol.">
        <title>Phylogenomic analyses indicate that early fungi evolved digesting cell walls of algal ancestors of land plants.</title>
        <authorList>
            <person name="Chang Y."/>
            <person name="Wang S."/>
            <person name="Sekimoto S."/>
            <person name="Aerts A.L."/>
            <person name="Choi C."/>
            <person name="Clum A."/>
            <person name="LaButti K.M."/>
            <person name="Lindquist E.A."/>
            <person name="Yee Ngan C."/>
            <person name="Ohm R.A."/>
            <person name="Salamov A.A."/>
            <person name="Grigoriev I.V."/>
            <person name="Spatafora J.W."/>
            <person name="Berbee M.L."/>
        </authorList>
    </citation>
    <scope>NUCLEOTIDE SEQUENCE [LARGE SCALE GENOMIC DNA]</scope>
    <source>
        <strain evidence="3 4">NRRL 1564</strain>
    </source>
</reference>
<dbReference type="EMBL" id="KZ303581">
    <property type="protein sequence ID" value="PIA12723.1"/>
    <property type="molecule type" value="Genomic_DNA"/>
</dbReference>
<evidence type="ECO:0000313" key="4">
    <source>
        <dbReference type="Proteomes" id="UP000242474"/>
    </source>
</evidence>
<dbReference type="InterPro" id="IPR053134">
    <property type="entry name" value="RNA-dir_DNA_polymerase"/>
</dbReference>
<organism evidence="3 4">
    <name type="scientific">Coemansia reversa (strain ATCC 12441 / NRRL 1564)</name>
    <dbReference type="NCBI Taxonomy" id="763665"/>
    <lineage>
        <taxon>Eukaryota</taxon>
        <taxon>Fungi</taxon>
        <taxon>Fungi incertae sedis</taxon>
        <taxon>Zoopagomycota</taxon>
        <taxon>Kickxellomycotina</taxon>
        <taxon>Kickxellomycetes</taxon>
        <taxon>Kickxellales</taxon>
        <taxon>Kickxellaceae</taxon>
        <taxon>Coemansia</taxon>
    </lineage>
</organism>
<keyword evidence="4" id="KW-1185">Reference proteome</keyword>
<accession>A0A2G5B133</accession>
<feature type="domain" description="Reverse transcriptase" evidence="2">
    <location>
        <begin position="294"/>
        <end position="473"/>
    </location>
</feature>
<dbReference type="Gene3D" id="3.10.10.10">
    <property type="entry name" value="HIV Type 1 Reverse Transcriptase, subunit A, domain 1"/>
    <property type="match status" value="1"/>
</dbReference>
<gene>
    <name evidence="3" type="ORF">COEREDRAFT_12299</name>
</gene>
<evidence type="ECO:0000313" key="3">
    <source>
        <dbReference type="EMBL" id="PIA12723.1"/>
    </source>
</evidence>
<dbReference type="STRING" id="763665.A0A2G5B133"/>
<dbReference type="Pfam" id="PF00078">
    <property type="entry name" value="RVT_1"/>
    <property type="match status" value="1"/>
</dbReference>
<evidence type="ECO:0000259" key="2">
    <source>
        <dbReference type="PROSITE" id="PS50878"/>
    </source>
</evidence>
<dbReference type="SUPFAM" id="SSF56672">
    <property type="entry name" value="DNA/RNA polymerases"/>
    <property type="match status" value="1"/>
</dbReference>
<feature type="region of interest" description="Disordered" evidence="1">
    <location>
        <begin position="211"/>
        <end position="285"/>
    </location>
</feature>
<dbReference type="CDD" id="cd01647">
    <property type="entry name" value="RT_LTR"/>
    <property type="match status" value="1"/>
</dbReference>
<dbReference type="Proteomes" id="UP000242474">
    <property type="component" value="Unassembled WGS sequence"/>
</dbReference>
<dbReference type="PROSITE" id="PS50878">
    <property type="entry name" value="RT_POL"/>
    <property type="match status" value="1"/>
</dbReference>
<dbReference type="InterPro" id="IPR043502">
    <property type="entry name" value="DNA/RNA_pol_sf"/>
</dbReference>
<dbReference type="InterPro" id="IPR000477">
    <property type="entry name" value="RT_dom"/>
</dbReference>
<name>A0A2G5B133_COERN</name>
<dbReference type="InterPro" id="IPR043128">
    <property type="entry name" value="Rev_trsase/Diguanyl_cyclase"/>
</dbReference>
<sequence length="514" mass="56758">MGKLLKKHIARIINGSTEKIQCFTHGDHWSIQVKQVSDLTMLRDNPFMFTGEAYPWSTKAGKVVHNLFLSGDDTGATVQELNGAMHQIGHVLISVEKLYIEGLQSRFFMCTLGLAPGVEVPKVLHLGCHKIATIYNGAVHQLCGCWLVTGFTCTCVALKIIKAKSPTVAAKPPAGTAVQLTPAPETAQSMAAATIPITGKLVECNCMASQNRTSTSKSPMKVTHPKAICQKKTQQKDAPAQPEPTAKQPNKHHAVRTISSSAKNRSVNCQHVDSSRPGKLFTLPSPEQEPAKLLKKGYIRPSSSPWGAPVLFVKKKDSSLRLCVDYRRLNQKTIHDAFPMPRIEELLDDTCRATIFSKIDLVQAYHQVRIRKEDIPKMAFRTKSGLFEYTVVPFGLTNAPAVFQRVMNHALSDLLGKTCIVYLDDILVFSQNMLDHAHDLDDVLAQLKKHNLRSKPEKCAFFQKSIDFLGHRLSKDGIATDPMKVSAVREWKMPESTTDVRAFLGLSGVVCGVT</sequence>
<protein>
    <submittedName>
        <fullName evidence="3">DNA/RNA polymerase</fullName>
    </submittedName>
</protein>
<dbReference type="PANTHER" id="PTHR24559">
    <property type="entry name" value="TRANSPOSON TY3-I GAG-POL POLYPROTEIN"/>
    <property type="match status" value="1"/>
</dbReference>
<proteinExistence type="predicted"/>
<dbReference type="Gene3D" id="3.30.70.270">
    <property type="match status" value="1"/>
</dbReference>
<dbReference type="PANTHER" id="PTHR24559:SF444">
    <property type="entry name" value="REVERSE TRANSCRIPTASE DOMAIN-CONTAINING PROTEIN"/>
    <property type="match status" value="1"/>
</dbReference>
<evidence type="ECO:0000256" key="1">
    <source>
        <dbReference type="SAM" id="MobiDB-lite"/>
    </source>
</evidence>
<dbReference type="OrthoDB" id="5588148at2759"/>
<dbReference type="AlphaFoldDB" id="A0A2G5B133"/>